<keyword evidence="7" id="KW-1185">Reference proteome</keyword>
<dbReference type="EMBL" id="JBDJPC010000008">
    <property type="protein sequence ID" value="KAL1492813.1"/>
    <property type="molecule type" value="Genomic_DNA"/>
</dbReference>
<feature type="repeat" description="ANK" evidence="3">
    <location>
        <begin position="1826"/>
        <end position="1858"/>
    </location>
</feature>
<feature type="coiled-coil region" evidence="4">
    <location>
        <begin position="187"/>
        <end position="214"/>
    </location>
</feature>
<evidence type="ECO:0000313" key="6">
    <source>
        <dbReference type="EMBL" id="KAL1492813.1"/>
    </source>
</evidence>
<feature type="repeat" description="ANK" evidence="3">
    <location>
        <begin position="1760"/>
        <end position="1792"/>
    </location>
</feature>
<dbReference type="Gene3D" id="3.40.50.300">
    <property type="entry name" value="P-loop containing nucleotide triphosphate hydrolases"/>
    <property type="match status" value="1"/>
</dbReference>
<proteinExistence type="predicted"/>
<feature type="repeat" description="ANK" evidence="3">
    <location>
        <begin position="1529"/>
        <end position="1561"/>
    </location>
</feature>
<dbReference type="InterPro" id="IPR027417">
    <property type="entry name" value="P-loop_NTPase"/>
</dbReference>
<keyword evidence="4" id="KW-0175">Coiled coil</keyword>
<dbReference type="Pfam" id="PF12796">
    <property type="entry name" value="Ank_2"/>
    <property type="match status" value="3"/>
</dbReference>
<accession>A0ABD1EDU5</accession>
<feature type="repeat" description="ANK" evidence="3">
    <location>
        <begin position="1562"/>
        <end position="1594"/>
    </location>
</feature>
<gene>
    <name evidence="6" type="ORF">ABEB36_010995</name>
</gene>
<feature type="repeat" description="ANK" evidence="3">
    <location>
        <begin position="1694"/>
        <end position="1726"/>
    </location>
</feature>
<feature type="repeat" description="ANK" evidence="3">
    <location>
        <begin position="1595"/>
        <end position="1627"/>
    </location>
</feature>
<dbReference type="PROSITE" id="PS50297">
    <property type="entry name" value="ANK_REP_REGION"/>
    <property type="match status" value="12"/>
</dbReference>
<feature type="region of interest" description="Disordered" evidence="5">
    <location>
        <begin position="1"/>
        <end position="23"/>
    </location>
</feature>
<protein>
    <recommendedName>
        <fullName evidence="8">NACHT domain-containing protein</fullName>
    </recommendedName>
</protein>
<dbReference type="PROSITE" id="PS50088">
    <property type="entry name" value="ANK_REPEAT"/>
    <property type="match status" value="12"/>
</dbReference>
<feature type="repeat" description="ANK" evidence="3">
    <location>
        <begin position="1859"/>
        <end position="1891"/>
    </location>
</feature>
<evidence type="ECO:0000256" key="3">
    <source>
        <dbReference type="PROSITE-ProRule" id="PRU00023"/>
    </source>
</evidence>
<feature type="repeat" description="ANK" evidence="3">
    <location>
        <begin position="1628"/>
        <end position="1660"/>
    </location>
</feature>
<dbReference type="SUPFAM" id="SSF52540">
    <property type="entry name" value="P-loop containing nucleoside triphosphate hydrolases"/>
    <property type="match status" value="1"/>
</dbReference>
<evidence type="ECO:0000256" key="2">
    <source>
        <dbReference type="ARBA" id="ARBA00023043"/>
    </source>
</evidence>
<evidence type="ECO:0000313" key="7">
    <source>
        <dbReference type="Proteomes" id="UP001566132"/>
    </source>
</evidence>
<dbReference type="Gene3D" id="1.25.40.20">
    <property type="entry name" value="Ankyrin repeat-containing domain"/>
    <property type="match status" value="2"/>
</dbReference>
<keyword evidence="2 3" id="KW-0040">ANK repeat</keyword>
<dbReference type="InterPro" id="IPR002110">
    <property type="entry name" value="Ankyrin_rpt"/>
</dbReference>
<dbReference type="Pfam" id="PF00023">
    <property type="entry name" value="Ank"/>
    <property type="match status" value="2"/>
</dbReference>
<sequence>MTHKQTQLEEEAHQSRGIDQDVQQDSAKLSSLQLLHRKRKASFHNSAEDYPKRVMLDDEDNNYYHKGGLVHSLHGNIYQLKLQMLFLKRALNNGYEFNLGTEVEDAEKFDDIVFKYKRKDQSRKDEIRFMQAKHKQDESKRITAHDLLTDKDDDFSLQKYFISYSKIKKKHGFNNGELKDFIIYTNIKFDSADLEKAEIKIEEMEANDDILDTKSNKSAVLTRLIIQKEHKLYEKLRETSDSYLLAKKLVQHISDGKPLQLSTDIFKLYHVALCGTVFQIQETKVQNKKGNFVPKKYVKFRDDFLNGNNLTEDVRNFRNVFQLVLKKQNDAFWQELNRKELRVTSNFGQIFKLERNPIISEPEILAEKIAEIINNAKPKTINIHRRTGIIKENIDKLAGHVLVQDEEDAHLMRFRKLFFNDDNKLPGNLEEFKDALKEAFEMKGLDFSVLRRYKYKISNFRTCEETLEGKLLYSKPTLPNDKVANEEITEFFEKLVFAVGQPNEVELGEIITKEIGEDSQFNVLNADLVVHSFQGRMLEWFKEKRPEKGKEGVWLNAESGKEFFDSIEQQVSSLISVGLSLPYFEKLQAYGISFDINNLLNKVKTFLSKESKIFHIITPKKTILSAINVYSALVKLKNQEEFAQYNQEDSYIFMRLNMLLRPNIKKRVMDAFKSKDNHNLLIIDCESEPLENQIQEIEELYNNLDGVIRSNKNKKIIFINTEDNDVLVKKFITSSTMYKSEVESSSFNDLTKESQQKLLERQIIFQGQKISLNKLIEESDERSKQIIDGNTLVQLISNKEIEIGSKPPGTSDLKGAYSEVFEEVEFTTFVDKLLLEKLSDVYIISGILGSDKESELIKSINGNMEVSKINDLKSQIALFNPQNIKRTIDPRIQVADDQFKEKDFKQICHNNPERKIYWIILKNEDDKSVFILAQIYNPDFYLNGQRFNNEVVIEKDIKEELINSILSEIFIIDVKDKSKVIEWLQFNIFEQTLFDKNCQNNKIQFDTSQHNLEVFFQDLIKQKNPNTYHLFKFGQNQLIWCRTHGSLENLRKYRCKGHRNTKPLIGEDDLIKEIEHKKVSIVAGDPGMGKSTTLVKLYGLKYELQSGIEESIIQSHWVIRINLKDHLEVIRNIDFSNGNPETEITRKITEFLSQIDESLSDDFARNLLSRALIKKHFTKPLLMVFDAFDEVLDEADRDKIISLLTLLKNTTEAKCWITTRLHYEPALEGALSTFAIKLDPMDELTTKKFIKKYLRNCLNLMLSQSEFKEIFSDEVVETSRVQEYTEAFLRVMREVFKDDVSEFIGTPLQLYLMLEGSTGHFKEWVRDNNPQSPDFSYLGNDIWEIYENFVDRKYKIYFKKADVTVALRQEQDKETIDDYHKDLAKSLIFKLKPKQNLKKFEDIVLSAGIVKSDGRDIDFIHPTFREYFAAKVLIHWIGKWKEENLNVFRQVEKKQEYVLKEILLKPDYKVIRAFLNAKLFKQKMANIQLPGEYYDKDLLFQTARENNVGIASFVLDNFKYVNVNVRDKAGNTFLWQAAKSGNLQMVEFLVTKGANVNTSNTYGTTVLHKFVEYDNLEMVEFLVTKGANVNATDTYGNTVLHRAAKSGNLRMVEFLVTKGANVNTSDTYGNTVLHMVVKYCNLEMVEILVTKGANVNATNNWGKTVLHMAIESDNLEMVKFLVTKDAFVNTINKDSKKVLHRASNSGTLRIVEFLVTKGANVNATDTYGNTVLHRAAKSGNLRMVEFLVTKGANVNTSDTYGNTVLHMVVKYGNLQMVEFLVTTGANVNATDKWGNTVLYMAVEYGYLDMVEFLVTKGAIVNTANRVGDTVLHSAAKSGNLRMVEFLVTKGTNVDTSDTSGNTVLHMAVKYGNLEMVEFLVRKGANVSAINEDSNTVLHMAIESGNLEMVKFLITKGVNIAATNKYGKTVLCSATIHGKLEVVEFLASKVAIDDATNKDDRMREKILERMIVCNIDLKFHLKLLQKQKHSSKESELFPTSELKNGFLNRDSSALDFNTVKFLRNPLHIYFAQYIPIIFTHTID</sequence>
<dbReference type="PANTHER" id="PTHR24123:SF33">
    <property type="entry name" value="PROTEIN HOS4"/>
    <property type="match status" value="1"/>
</dbReference>
<evidence type="ECO:0000256" key="1">
    <source>
        <dbReference type="ARBA" id="ARBA00022737"/>
    </source>
</evidence>
<dbReference type="Pfam" id="PF13637">
    <property type="entry name" value="Ank_4"/>
    <property type="match status" value="1"/>
</dbReference>
<evidence type="ECO:0008006" key="8">
    <source>
        <dbReference type="Google" id="ProtNLM"/>
    </source>
</evidence>
<feature type="compositionally biased region" description="Basic and acidic residues" evidence="5">
    <location>
        <begin position="1"/>
        <end position="19"/>
    </location>
</feature>
<dbReference type="InterPro" id="IPR051165">
    <property type="entry name" value="Multifunctional_ANK_Repeat"/>
</dbReference>
<feature type="repeat" description="ANK" evidence="3">
    <location>
        <begin position="1793"/>
        <end position="1825"/>
    </location>
</feature>
<dbReference type="Proteomes" id="UP001566132">
    <property type="component" value="Unassembled WGS sequence"/>
</dbReference>
<dbReference type="InterPro" id="IPR036770">
    <property type="entry name" value="Ankyrin_rpt-contain_sf"/>
</dbReference>
<feature type="repeat" description="ANK" evidence="3">
    <location>
        <begin position="1661"/>
        <end position="1693"/>
    </location>
</feature>
<keyword evidence="1" id="KW-0677">Repeat</keyword>
<reference evidence="6 7" key="1">
    <citation type="submission" date="2024-05" db="EMBL/GenBank/DDBJ databases">
        <title>Genetic variation in Jamaican populations of the coffee berry borer (Hypothenemus hampei).</title>
        <authorList>
            <person name="Errbii M."/>
            <person name="Myrie A."/>
        </authorList>
    </citation>
    <scope>NUCLEOTIDE SEQUENCE [LARGE SCALE GENOMIC DNA]</scope>
    <source>
        <strain evidence="6">JA-Hopewell-2020-01-JO</strain>
        <tissue evidence="6">Whole body</tissue>
    </source>
</reference>
<dbReference type="PRINTS" id="PR01415">
    <property type="entry name" value="ANKYRIN"/>
</dbReference>
<dbReference type="SMART" id="SM00248">
    <property type="entry name" value="ANK"/>
    <property type="match status" value="14"/>
</dbReference>
<dbReference type="SUPFAM" id="SSF48403">
    <property type="entry name" value="Ankyrin repeat"/>
    <property type="match status" value="2"/>
</dbReference>
<feature type="repeat" description="ANK" evidence="3">
    <location>
        <begin position="1727"/>
        <end position="1759"/>
    </location>
</feature>
<name>A0ABD1EDU5_HYPHA</name>
<evidence type="ECO:0000256" key="4">
    <source>
        <dbReference type="SAM" id="Coils"/>
    </source>
</evidence>
<organism evidence="6 7">
    <name type="scientific">Hypothenemus hampei</name>
    <name type="common">Coffee berry borer</name>
    <dbReference type="NCBI Taxonomy" id="57062"/>
    <lineage>
        <taxon>Eukaryota</taxon>
        <taxon>Metazoa</taxon>
        <taxon>Ecdysozoa</taxon>
        <taxon>Arthropoda</taxon>
        <taxon>Hexapoda</taxon>
        <taxon>Insecta</taxon>
        <taxon>Pterygota</taxon>
        <taxon>Neoptera</taxon>
        <taxon>Endopterygota</taxon>
        <taxon>Coleoptera</taxon>
        <taxon>Polyphaga</taxon>
        <taxon>Cucujiformia</taxon>
        <taxon>Curculionidae</taxon>
        <taxon>Scolytinae</taxon>
        <taxon>Hypothenemus</taxon>
    </lineage>
</organism>
<comment type="caution">
    <text evidence="6">The sequence shown here is derived from an EMBL/GenBank/DDBJ whole genome shotgun (WGS) entry which is preliminary data.</text>
</comment>
<evidence type="ECO:0000256" key="5">
    <source>
        <dbReference type="SAM" id="MobiDB-lite"/>
    </source>
</evidence>
<feature type="repeat" description="ANK" evidence="3">
    <location>
        <begin position="1892"/>
        <end position="1924"/>
    </location>
</feature>
<dbReference type="PANTHER" id="PTHR24123">
    <property type="entry name" value="ANKYRIN REPEAT-CONTAINING"/>
    <property type="match status" value="1"/>
</dbReference>